<evidence type="ECO:0000256" key="3">
    <source>
        <dbReference type="ARBA" id="ARBA00022519"/>
    </source>
</evidence>
<evidence type="ECO:0000256" key="10">
    <source>
        <dbReference type="HAMAP-Rule" id="MF_00575"/>
    </source>
</evidence>
<dbReference type="GeneID" id="66832235"/>
<proteinExistence type="inferred from homology"/>
<evidence type="ECO:0000313" key="13">
    <source>
        <dbReference type="Proteomes" id="UP000248592"/>
    </source>
</evidence>
<feature type="binding site" evidence="10">
    <location>
        <begin position="85"/>
        <end position="86"/>
    </location>
    <ligand>
        <name>substrate</name>
    </ligand>
</feature>
<evidence type="ECO:0000259" key="11">
    <source>
        <dbReference type="Pfam" id="PF00149"/>
    </source>
</evidence>
<feature type="binding site" evidence="10">
    <location>
        <position position="208"/>
    </location>
    <ligand>
        <name>substrate</name>
    </ligand>
</feature>
<reference evidence="13" key="1">
    <citation type="submission" date="2018-06" db="EMBL/GenBank/DDBJ databases">
        <title>Description of a new Polynucleobacter species.</title>
        <authorList>
            <person name="Hahn M.W."/>
        </authorList>
    </citation>
    <scope>NUCLEOTIDE SEQUENCE [LARGE SCALE GENOMIC DNA]</scope>
    <source>
        <strain evidence="13">MG-25-Pas1-D2</strain>
    </source>
</reference>
<dbReference type="AlphaFoldDB" id="A0A2Z4JMH7"/>
<evidence type="ECO:0000256" key="6">
    <source>
        <dbReference type="ARBA" id="ARBA00022801"/>
    </source>
</evidence>
<dbReference type="Gene3D" id="3.60.21.10">
    <property type="match status" value="1"/>
</dbReference>
<keyword evidence="1 10" id="KW-1003">Cell membrane</keyword>
<dbReference type="GO" id="GO:0005737">
    <property type="term" value="C:cytoplasm"/>
    <property type="evidence" value="ECO:0007669"/>
    <property type="project" value="InterPro"/>
</dbReference>
<evidence type="ECO:0000256" key="1">
    <source>
        <dbReference type="ARBA" id="ARBA00022475"/>
    </source>
</evidence>
<evidence type="ECO:0000313" key="12">
    <source>
        <dbReference type="EMBL" id="AWW49719.1"/>
    </source>
</evidence>
<dbReference type="EC" id="3.6.1.54" evidence="10"/>
<organism evidence="12 13">
    <name type="scientific">Polynucleobacter paneuropaeus</name>
    <dbReference type="NCBI Taxonomy" id="2527775"/>
    <lineage>
        <taxon>Bacteria</taxon>
        <taxon>Pseudomonadati</taxon>
        <taxon>Pseudomonadota</taxon>
        <taxon>Betaproteobacteria</taxon>
        <taxon>Burkholderiales</taxon>
        <taxon>Burkholderiaceae</taxon>
        <taxon>Polynucleobacter</taxon>
    </lineage>
</organism>
<dbReference type="CDD" id="cd07398">
    <property type="entry name" value="MPP_YbbF-LpxH"/>
    <property type="match status" value="1"/>
</dbReference>
<dbReference type="Proteomes" id="UP000248592">
    <property type="component" value="Chromosome"/>
</dbReference>
<feature type="binding site" evidence="10">
    <location>
        <position position="128"/>
    </location>
    <ligand>
        <name>substrate</name>
    </ligand>
</feature>
<dbReference type="InterPro" id="IPR010138">
    <property type="entry name" value="UDP-diacylglucosamine_Hdrlase"/>
</dbReference>
<feature type="domain" description="Calcineurin-like phosphoesterase" evidence="11">
    <location>
        <begin position="9"/>
        <end position="212"/>
    </location>
</feature>
<gene>
    <name evidence="10" type="primary">lpxH</name>
    <name evidence="12" type="ORF">Pas1_04570</name>
</gene>
<feature type="binding site" evidence="10">
    <location>
        <position position="13"/>
    </location>
    <ligand>
        <name>Mn(2+)</name>
        <dbReference type="ChEBI" id="CHEBI:29035"/>
        <label>1</label>
    </ligand>
</feature>
<feature type="binding site" evidence="10">
    <location>
        <position position="175"/>
    </location>
    <ligand>
        <name>substrate</name>
    </ligand>
</feature>
<evidence type="ECO:0000256" key="2">
    <source>
        <dbReference type="ARBA" id="ARBA00022516"/>
    </source>
</evidence>
<keyword evidence="6 10" id="KW-0378">Hydrolase</keyword>
<comment type="caution">
    <text evidence="10">Lacks conserved residue(s) required for the propagation of feature annotation.</text>
</comment>
<keyword evidence="5 10" id="KW-0479">Metal-binding</keyword>
<feature type="binding site" evidence="10">
    <location>
        <position position="46"/>
    </location>
    <ligand>
        <name>Mn(2+)</name>
        <dbReference type="ChEBI" id="CHEBI:29035"/>
        <label>2</label>
    </ligand>
</feature>
<keyword evidence="4 10" id="KW-0441">Lipid A biosynthesis</keyword>
<comment type="cofactor">
    <cofactor evidence="10">
        <name>Mn(2+)</name>
        <dbReference type="ChEBI" id="CHEBI:29035"/>
    </cofactor>
    <text evidence="10">Binds 2 Mn(2+) ions per subunit in a binuclear metal center.</text>
</comment>
<dbReference type="GO" id="GO:0008758">
    <property type="term" value="F:UDP-2,3-diacylglucosamine hydrolase activity"/>
    <property type="evidence" value="ECO:0007669"/>
    <property type="project" value="UniProtKB-UniRule"/>
</dbReference>
<comment type="pathway">
    <text evidence="10">Glycolipid biosynthesis; lipid IV(A) biosynthesis; lipid IV(A) from (3R)-3-hydroxytetradecanoyl-[acyl-carrier-protein] and UDP-N-acetyl-alpha-D-glucosamine: step 4/6.</text>
</comment>
<dbReference type="InterPro" id="IPR004843">
    <property type="entry name" value="Calcineurin-like_PHP"/>
</dbReference>
<comment type="catalytic activity">
    <reaction evidence="10">
        <text>UDP-2-N,3-O-bis[(3R)-3-hydroxytetradecanoyl]-alpha-D-glucosamine + H2O = 2-N,3-O-bis[(3R)-3-hydroxytetradecanoyl]-alpha-D-glucosaminyl 1-phosphate + UMP + 2 H(+)</text>
        <dbReference type="Rhea" id="RHEA:25213"/>
        <dbReference type="ChEBI" id="CHEBI:15377"/>
        <dbReference type="ChEBI" id="CHEBI:15378"/>
        <dbReference type="ChEBI" id="CHEBI:57865"/>
        <dbReference type="ChEBI" id="CHEBI:57957"/>
        <dbReference type="ChEBI" id="CHEBI:78847"/>
        <dbReference type="EC" id="3.6.1.54"/>
    </reaction>
</comment>
<dbReference type="UniPathway" id="UPA00359">
    <property type="reaction ID" value="UER00480"/>
</dbReference>
<keyword evidence="3 10" id="KW-0997">Cell inner membrane</keyword>
<dbReference type="GO" id="GO:0019897">
    <property type="term" value="C:extrinsic component of plasma membrane"/>
    <property type="evidence" value="ECO:0007669"/>
    <property type="project" value="UniProtKB-UniRule"/>
</dbReference>
<dbReference type="HAMAP" id="MF_00575">
    <property type="entry name" value="LpxH"/>
    <property type="match status" value="1"/>
</dbReference>
<dbReference type="InterPro" id="IPR043461">
    <property type="entry name" value="LpxH-like"/>
</dbReference>
<evidence type="ECO:0000256" key="5">
    <source>
        <dbReference type="ARBA" id="ARBA00022723"/>
    </source>
</evidence>
<dbReference type="GO" id="GO:0009245">
    <property type="term" value="P:lipid A biosynthetic process"/>
    <property type="evidence" value="ECO:0007669"/>
    <property type="project" value="UniProtKB-UniRule"/>
</dbReference>
<evidence type="ECO:0000256" key="8">
    <source>
        <dbReference type="ARBA" id="ARBA00023136"/>
    </source>
</evidence>
<dbReference type="InterPro" id="IPR029052">
    <property type="entry name" value="Metallo-depent_PP-like"/>
</dbReference>
<feature type="binding site" evidence="10">
    <location>
        <position position="166"/>
    </location>
    <ligand>
        <name>substrate</name>
    </ligand>
</feature>
<evidence type="ECO:0000256" key="7">
    <source>
        <dbReference type="ARBA" id="ARBA00023098"/>
    </source>
</evidence>
<dbReference type="NCBIfam" id="NF003743">
    <property type="entry name" value="PRK05340.1"/>
    <property type="match status" value="1"/>
</dbReference>
<dbReference type="EMBL" id="CP030085">
    <property type="protein sequence ID" value="AWW49719.1"/>
    <property type="molecule type" value="Genomic_DNA"/>
</dbReference>
<comment type="subcellular location">
    <subcellularLocation>
        <location evidence="10">Cell inner membrane</location>
        <topology evidence="10">Peripheral membrane protein</topology>
        <orientation evidence="10">Cytoplasmic side</orientation>
    </subcellularLocation>
</comment>
<feature type="binding site" evidence="10">
    <location>
        <position position="15"/>
    </location>
    <ligand>
        <name>Mn(2+)</name>
        <dbReference type="ChEBI" id="CHEBI:29035"/>
        <label>1</label>
    </ligand>
</feature>
<dbReference type="RefSeq" id="WP_112204139.1">
    <property type="nucleotide sequence ID" value="NZ_CBCSBS010000001.1"/>
</dbReference>
<feature type="binding site" evidence="10">
    <location>
        <position position="46"/>
    </location>
    <ligand>
        <name>Mn(2+)</name>
        <dbReference type="ChEBI" id="CHEBI:29035"/>
        <label>1</label>
    </ligand>
</feature>
<evidence type="ECO:0000256" key="9">
    <source>
        <dbReference type="ARBA" id="ARBA00023211"/>
    </source>
</evidence>
<keyword evidence="2 10" id="KW-0444">Lipid biosynthesis</keyword>
<accession>A0A2Z4JMH7</accession>
<protein>
    <recommendedName>
        <fullName evidence="10">UDP-2,3-diacylglucosamine hydrolase</fullName>
        <ecNumber evidence="10">3.6.1.54</ecNumber>
    </recommendedName>
    <alternativeName>
        <fullName evidence="10">UDP-2,3-diacylglucosamine diphosphatase</fullName>
    </alternativeName>
</protein>
<keyword evidence="9 10" id="KW-0464">Manganese</keyword>
<dbReference type="PANTHER" id="PTHR34990">
    <property type="entry name" value="UDP-2,3-DIACYLGLUCOSAMINE HYDROLASE-RELATED"/>
    <property type="match status" value="1"/>
</dbReference>
<dbReference type="GO" id="GO:0030145">
    <property type="term" value="F:manganese ion binding"/>
    <property type="evidence" value="ECO:0007669"/>
    <property type="project" value="UniProtKB-UniRule"/>
</dbReference>
<feature type="binding site" evidence="10">
    <location>
        <position position="210"/>
    </location>
    <ligand>
        <name>Mn(2+)</name>
        <dbReference type="ChEBI" id="CHEBI:29035"/>
        <label>1</label>
    </ligand>
</feature>
<comment type="function">
    <text evidence="10">Hydrolyzes the pyrophosphate bond of UDP-2,3-diacylglucosamine to yield 2,3-diacylglucosamine 1-phosphate (lipid X) and UMP by catalyzing the attack of water at the alpha-P atom. Involved in the biosynthesis of lipid A, a phosphorylated glycolipid that anchors the lipopolysaccharide to the outer membrane of the cell.</text>
</comment>
<sequence>MSVQCQSALLISDLHLTPSMPQTAQCFFDFCQKETGSVEAVFIMGDLFEYWLGDDANTGSPFQQEVRSALALLSTKVKLFYLHGNRDFLLGPDYLKKTGMTLLPDPSSVSIAGQDYILSHGDALCTADMGYQVFRKWTRKHWVQKLFLQFPLQWRRSIANQLRRNSALKYQRATRYAPANRSVQMDVTTGACASLIEKHSIDRLIHGHTHMPNHHHEQLGDTRWQRWVLSDWDLDHPESVLPKASALLINEQGVRYLDLVK</sequence>
<dbReference type="Pfam" id="PF00149">
    <property type="entry name" value="Metallophos"/>
    <property type="match status" value="1"/>
</dbReference>
<evidence type="ECO:0000256" key="4">
    <source>
        <dbReference type="ARBA" id="ARBA00022556"/>
    </source>
</evidence>
<feature type="binding site" evidence="10">
    <location>
        <position position="120"/>
    </location>
    <ligand>
        <name>Mn(2+)</name>
        <dbReference type="ChEBI" id="CHEBI:29035"/>
        <label>2</label>
    </ligand>
</feature>
<dbReference type="NCBIfam" id="TIGR01854">
    <property type="entry name" value="lipid_A_lpxH"/>
    <property type="match status" value="1"/>
</dbReference>
<keyword evidence="8 10" id="KW-0472">Membrane</keyword>
<feature type="binding site" evidence="10">
    <location>
        <position position="208"/>
    </location>
    <ligand>
        <name>Mn(2+)</name>
        <dbReference type="ChEBI" id="CHEBI:29035"/>
        <label>2</label>
    </ligand>
</feature>
<dbReference type="KEGG" id="poh:DPM16_04510"/>
<dbReference type="SUPFAM" id="SSF56300">
    <property type="entry name" value="Metallo-dependent phosphatases"/>
    <property type="match status" value="1"/>
</dbReference>
<name>A0A2Z4JMH7_9BURK</name>
<comment type="similarity">
    <text evidence="10">Belongs to the LpxH family.</text>
</comment>
<feature type="binding site" evidence="10">
    <location>
        <position position="85"/>
    </location>
    <ligand>
        <name>Mn(2+)</name>
        <dbReference type="ChEBI" id="CHEBI:29035"/>
        <label>2</label>
    </ligand>
</feature>
<keyword evidence="7 10" id="KW-0443">Lipid metabolism</keyword>
<dbReference type="PANTHER" id="PTHR34990:SF1">
    <property type="entry name" value="UDP-2,3-DIACYLGLUCOSAMINE HYDROLASE"/>
    <property type="match status" value="1"/>
</dbReference>